<evidence type="ECO:0000313" key="5">
    <source>
        <dbReference type="EMBL" id="ORY41209.1"/>
    </source>
</evidence>
<keyword evidence="2" id="KW-0677">Repeat</keyword>
<feature type="region of interest" description="Disordered" evidence="4">
    <location>
        <begin position="278"/>
        <end position="367"/>
    </location>
</feature>
<feature type="region of interest" description="Disordered" evidence="4">
    <location>
        <begin position="8"/>
        <end position="35"/>
    </location>
</feature>
<dbReference type="GO" id="GO:0005737">
    <property type="term" value="C:cytoplasm"/>
    <property type="evidence" value="ECO:0007669"/>
    <property type="project" value="UniProtKB-ARBA"/>
</dbReference>
<feature type="compositionally biased region" description="Low complexity" evidence="4">
    <location>
        <begin position="343"/>
        <end position="361"/>
    </location>
</feature>
<gene>
    <name evidence="5" type="ORF">BCR33DRAFT_767551</name>
</gene>
<feature type="compositionally biased region" description="Low complexity" evidence="4">
    <location>
        <begin position="322"/>
        <end position="336"/>
    </location>
</feature>
<dbReference type="InterPro" id="IPR015943">
    <property type="entry name" value="WD40/YVTN_repeat-like_dom_sf"/>
</dbReference>
<evidence type="ECO:0000256" key="3">
    <source>
        <dbReference type="ARBA" id="ARBA00025740"/>
    </source>
</evidence>
<accession>A0A1Y2C2G4</accession>
<comment type="caution">
    <text evidence="5">The sequence shown here is derived from an EMBL/GenBank/DDBJ whole genome shotgun (WGS) entry which is preliminary data.</text>
</comment>
<evidence type="ECO:0008006" key="7">
    <source>
        <dbReference type="Google" id="ProtNLM"/>
    </source>
</evidence>
<comment type="similarity">
    <text evidence="3">Belongs to the WD repeat PROPPIN family.</text>
</comment>
<dbReference type="SUPFAM" id="SSF50978">
    <property type="entry name" value="WD40 repeat-like"/>
    <property type="match status" value="1"/>
</dbReference>
<keyword evidence="6" id="KW-1185">Reference proteome</keyword>
<protein>
    <recommendedName>
        <fullName evidence="7">WD40 repeat-like protein</fullName>
    </recommendedName>
</protein>
<dbReference type="AlphaFoldDB" id="A0A1Y2C2G4"/>
<dbReference type="InterPro" id="IPR036322">
    <property type="entry name" value="WD40_repeat_dom_sf"/>
</dbReference>
<dbReference type="OrthoDB" id="1667587at2759"/>
<dbReference type="STRING" id="329046.A0A1Y2C2G4"/>
<feature type="compositionally biased region" description="Polar residues" evidence="4">
    <location>
        <begin position="306"/>
        <end position="321"/>
    </location>
</feature>
<evidence type="ECO:0000256" key="4">
    <source>
        <dbReference type="SAM" id="MobiDB-lite"/>
    </source>
</evidence>
<name>A0A1Y2C2G4_9FUNG</name>
<dbReference type="EMBL" id="MCGO01000032">
    <property type="protein sequence ID" value="ORY41209.1"/>
    <property type="molecule type" value="Genomic_DNA"/>
</dbReference>
<dbReference type="PANTHER" id="PTHR11227">
    <property type="entry name" value="WD-REPEAT PROTEIN INTERACTING WITH PHOSPHOINOSIDES WIPI -RELATED"/>
    <property type="match status" value="1"/>
</dbReference>
<reference evidence="5 6" key="1">
    <citation type="submission" date="2016-07" db="EMBL/GenBank/DDBJ databases">
        <title>Pervasive Adenine N6-methylation of Active Genes in Fungi.</title>
        <authorList>
            <consortium name="DOE Joint Genome Institute"/>
            <person name="Mondo S.J."/>
            <person name="Dannebaum R.O."/>
            <person name="Kuo R.C."/>
            <person name="Labutti K."/>
            <person name="Haridas S."/>
            <person name="Kuo A."/>
            <person name="Salamov A."/>
            <person name="Ahrendt S.R."/>
            <person name="Lipzen A."/>
            <person name="Sullivan W."/>
            <person name="Andreopoulos W.B."/>
            <person name="Clum A."/>
            <person name="Lindquist E."/>
            <person name="Daum C."/>
            <person name="Ramamoorthy G.K."/>
            <person name="Gryganskyi A."/>
            <person name="Culley D."/>
            <person name="Magnuson J.K."/>
            <person name="James T.Y."/>
            <person name="O'Malley M.A."/>
            <person name="Stajich J.E."/>
            <person name="Spatafora J.W."/>
            <person name="Visel A."/>
            <person name="Grigoriev I.V."/>
        </authorList>
    </citation>
    <scope>NUCLEOTIDE SEQUENCE [LARGE SCALE GENOMIC DNA]</scope>
    <source>
        <strain evidence="5 6">JEL800</strain>
    </source>
</reference>
<dbReference type="SMART" id="SM00320">
    <property type="entry name" value="WD40"/>
    <property type="match status" value="2"/>
</dbReference>
<evidence type="ECO:0000256" key="1">
    <source>
        <dbReference type="ARBA" id="ARBA00022574"/>
    </source>
</evidence>
<dbReference type="Proteomes" id="UP000193642">
    <property type="component" value="Unassembled WGS sequence"/>
</dbReference>
<dbReference type="InterPro" id="IPR001680">
    <property type="entry name" value="WD40_rpt"/>
</dbReference>
<dbReference type="Gene3D" id="2.130.10.10">
    <property type="entry name" value="YVTN repeat-like/Quinoprotein amine dehydrogenase"/>
    <property type="match status" value="1"/>
</dbReference>
<organism evidence="5 6">
    <name type="scientific">Rhizoclosmatium globosum</name>
    <dbReference type="NCBI Taxonomy" id="329046"/>
    <lineage>
        <taxon>Eukaryota</taxon>
        <taxon>Fungi</taxon>
        <taxon>Fungi incertae sedis</taxon>
        <taxon>Chytridiomycota</taxon>
        <taxon>Chytridiomycota incertae sedis</taxon>
        <taxon>Chytridiomycetes</taxon>
        <taxon>Chytridiales</taxon>
        <taxon>Chytriomycetaceae</taxon>
        <taxon>Rhizoclosmatium</taxon>
    </lineage>
</organism>
<dbReference type="Pfam" id="PF21032">
    <property type="entry name" value="PROPPIN"/>
    <property type="match status" value="1"/>
</dbReference>
<sequence>MRLSAAAVASSIDAHRPTTTTAAESDDSSDPAQPRVIPERNSAFLKAELLQRTNFVALVLSSNPNSVVIWDAAKQTVLLEYREESRILAVKWRCDRIIITLLTKVKVYTFSPSPYLLYTFPTMTNDYGLTCISPSSQSLPSPTNASTLSPTVTLAFQGRNTGQIQYCQLPVGPLPLQKPTQPYSLAVSIIPAHSGPLKSIAVSNTGKYIASSSTSGTLIRVFDTTSRSLLHEFRRGTENAIIYNIQFSWNEQFMVVGSDRGTVHVFIVGSPNITLDTTTSTSIHRAQTGHPAETDKPRIRPLHSNHLLQSHNKHQPQNGGISSPSSAPPSLAATPSIRGGATGSHFTSTSTGAGTSHSAGSQGNRSSSLQFLSPLNKYFNSQWSFAQCVLEPDCGPFICGFGGMDGKGEMVRDGVRRAVEMEKRKRSGIEDGSVYLTGSAGSDFEGVQFPNDGFVKKEVAVGGGDLKQAVRWSPGPANPVTSIVVVSEKGAYYKFALDMVKGGECVLERFHMLDKREDSIGTDGDMLGIGDRVGDISAAGVEFGMQVVQ</sequence>
<evidence type="ECO:0000313" key="6">
    <source>
        <dbReference type="Proteomes" id="UP000193642"/>
    </source>
</evidence>
<evidence type="ECO:0000256" key="2">
    <source>
        <dbReference type="ARBA" id="ARBA00022737"/>
    </source>
</evidence>
<keyword evidence="1" id="KW-0853">WD repeat</keyword>
<proteinExistence type="inferred from homology"/>
<dbReference type="InterPro" id="IPR048720">
    <property type="entry name" value="PROPPIN"/>
</dbReference>